<dbReference type="Gene3D" id="1.10.10.10">
    <property type="entry name" value="Winged helix-like DNA-binding domain superfamily/Winged helix DNA-binding domain"/>
    <property type="match status" value="1"/>
</dbReference>
<dbReference type="InterPro" id="IPR000524">
    <property type="entry name" value="Tscrpt_reg_HTH_GntR"/>
</dbReference>
<evidence type="ECO:0000256" key="2">
    <source>
        <dbReference type="ARBA" id="ARBA00023125"/>
    </source>
</evidence>
<proteinExistence type="predicted"/>
<dbReference type="Pfam" id="PF00392">
    <property type="entry name" value="GntR"/>
    <property type="match status" value="1"/>
</dbReference>
<comment type="caution">
    <text evidence="5">The sequence shown here is derived from an EMBL/GenBank/DDBJ whole genome shotgun (WGS) entry which is preliminary data.</text>
</comment>
<keyword evidence="1" id="KW-0805">Transcription regulation</keyword>
<accession>A0A1W9YS34</accession>
<organism evidence="5 6">
    <name type="scientific">Mycolicibacterium bacteremicum</name>
    <name type="common">Mycobacterium bacteremicum</name>
    <dbReference type="NCBI Taxonomy" id="564198"/>
    <lineage>
        <taxon>Bacteria</taxon>
        <taxon>Bacillati</taxon>
        <taxon>Actinomycetota</taxon>
        <taxon>Actinomycetes</taxon>
        <taxon>Mycobacteriales</taxon>
        <taxon>Mycobacteriaceae</taxon>
        <taxon>Mycolicibacterium</taxon>
    </lineage>
</organism>
<dbReference type="SMART" id="SM00345">
    <property type="entry name" value="HTH_GNTR"/>
    <property type="match status" value="1"/>
</dbReference>
<dbReference type="GO" id="GO:0003700">
    <property type="term" value="F:DNA-binding transcription factor activity"/>
    <property type="evidence" value="ECO:0007669"/>
    <property type="project" value="InterPro"/>
</dbReference>
<dbReference type="InterPro" id="IPR036390">
    <property type="entry name" value="WH_DNA-bd_sf"/>
</dbReference>
<dbReference type="InterPro" id="IPR036388">
    <property type="entry name" value="WH-like_DNA-bd_sf"/>
</dbReference>
<evidence type="ECO:0000313" key="5">
    <source>
        <dbReference type="EMBL" id="ORA02856.1"/>
    </source>
</evidence>
<dbReference type="OrthoDB" id="3186208at2"/>
<dbReference type="RefSeq" id="WP_083060933.1">
    <property type="nucleotide sequence ID" value="NZ_JACKVM010000005.1"/>
</dbReference>
<dbReference type="GO" id="GO:0003677">
    <property type="term" value="F:DNA binding"/>
    <property type="evidence" value="ECO:0007669"/>
    <property type="project" value="UniProtKB-KW"/>
</dbReference>
<gene>
    <name evidence="5" type="ORF">BST17_21520</name>
</gene>
<reference evidence="5 6" key="1">
    <citation type="submission" date="2017-02" db="EMBL/GenBank/DDBJ databases">
        <title>The new phylogeny of genus Mycobacterium.</title>
        <authorList>
            <person name="Tortoli E."/>
            <person name="Trovato A."/>
            <person name="Cirillo D.M."/>
        </authorList>
    </citation>
    <scope>NUCLEOTIDE SEQUENCE [LARGE SCALE GENOMIC DNA]</scope>
    <source>
        <strain evidence="5 6">DSM 45578</strain>
    </source>
</reference>
<keyword evidence="2" id="KW-0238">DNA-binding</keyword>
<protein>
    <submittedName>
        <fullName evidence="5">GntR family transcriptional regulator</fullName>
    </submittedName>
</protein>
<evidence type="ECO:0000313" key="6">
    <source>
        <dbReference type="Proteomes" id="UP000192366"/>
    </source>
</evidence>
<dbReference type="Gene3D" id="1.20.120.530">
    <property type="entry name" value="GntR ligand-binding domain-like"/>
    <property type="match status" value="1"/>
</dbReference>
<dbReference type="Proteomes" id="UP000192366">
    <property type="component" value="Unassembled WGS sequence"/>
</dbReference>
<dbReference type="EMBL" id="MVHJ01000023">
    <property type="protein sequence ID" value="ORA02856.1"/>
    <property type="molecule type" value="Genomic_DNA"/>
</dbReference>
<dbReference type="Pfam" id="PF07729">
    <property type="entry name" value="FCD"/>
    <property type="match status" value="1"/>
</dbReference>
<evidence type="ECO:0000256" key="1">
    <source>
        <dbReference type="ARBA" id="ARBA00023015"/>
    </source>
</evidence>
<dbReference type="InterPro" id="IPR011711">
    <property type="entry name" value="GntR_C"/>
</dbReference>
<sequence length="243" mass="26486">MTDAQPLQLAPLPTADGRRDEQVMEAVRAALDAGVMQPGVKYSVYQLAAALGISRTPVRDALLRLEEVGLVSFEARQGFRIQLPDPREIADIFAIRLALELPAVSRAARICDDALAGRLRDRMAAMDAARCAGDVRTFAQQDQLLHDDILAAAGNARSRGIVRSLRESTRLLGATTERAMSDIDAEHRPVVDAIIARRPTDAVRAMQSHLTSTGRLLVEQAVRDQRYDVDAGRVWADAVGETP</sequence>
<dbReference type="SUPFAM" id="SSF48008">
    <property type="entry name" value="GntR ligand-binding domain-like"/>
    <property type="match status" value="1"/>
</dbReference>
<evidence type="ECO:0000256" key="3">
    <source>
        <dbReference type="ARBA" id="ARBA00023163"/>
    </source>
</evidence>
<name>A0A1W9YS34_MYCBA</name>
<dbReference type="PANTHER" id="PTHR43537">
    <property type="entry name" value="TRANSCRIPTIONAL REGULATOR, GNTR FAMILY"/>
    <property type="match status" value="1"/>
</dbReference>
<dbReference type="SUPFAM" id="SSF46785">
    <property type="entry name" value="Winged helix' DNA-binding domain"/>
    <property type="match status" value="1"/>
</dbReference>
<dbReference type="STRING" id="564198.BST17_21520"/>
<dbReference type="PANTHER" id="PTHR43537:SF5">
    <property type="entry name" value="UXU OPERON TRANSCRIPTIONAL REGULATOR"/>
    <property type="match status" value="1"/>
</dbReference>
<evidence type="ECO:0000259" key="4">
    <source>
        <dbReference type="PROSITE" id="PS50949"/>
    </source>
</evidence>
<dbReference type="InterPro" id="IPR008920">
    <property type="entry name" value="TF_FadR/GntR_C"/>
</dbReference>
<dbReference type="AlphaFoldDB" id="A0A1W9YS34"/>
<dbReference type="SMART" id="SM00895">
    <property type="entry name" value="FCD"/>
    <property type="match status" value="1"/>
</dbReference>
<keyword evidence="6" id="KW-1185">Reference proteome</keyword>
<keyword evidence="3" id="KW-0804">Transcription</keyword>
<feature type="domain" description="HTH gntR-type" evidence="4">
    <location>
        <begin position="17"/>
        <end position="84"/>
    </location>
</feature>
<dbReference type="PROSITE" id="PS50949">
    <property type="entry name" value="HTH_GNTR"/>
    <property type="match status" value="1"/>
</dbReference>